<dbReference type="AlphaFoldDB" id="A0A218YWY7"/>
<dbReference type="OrthoDB" id="440424at2759"/>
<comment type="caution">
    <text evidence="2">The sequence shown here is derived from an EMBL/GenBank/DDBJ whole genome shotgun (WGS) entry which is preliminary data.</text>
</comment>
<keyword evidence="1" id="KW-0472">Membrane</keyword>
<dbReference type="STRING" id="503106.A0A218YWY7"/>
<protein>
    <submittedName>
        <fullName evidence="2">Uncharacterized protein</fullName>
    </submittedName>
</protein>
<dbReference type="EMBL" id="MZNU01000342">
    <property type="protein sequence ID" value="OWO99802.1"/>
    <property type="molecule type" value="Genomic_DNA"/>
</dbReference>
<proteinExistence type="predicted"/>
<organism evidence="2 3">
    <name type="scientific">Diplocarpon coronariae</name>
    <dbReference type="NCBI Taxonomy" id="2795749"/>
    <lineage>
        <taxon>Eukaryota</taxon>
        <taxon>Fungi</taxon>
        <taxon>Dikarya</taxon>
        <taxon>Ascomycota</taxon>
        <taxon>Pezizomycotina</taxon>
        <taxon>Leotiomycetes</taxon>
        <taxon>Helotiales</taxon>
        <taxon>Drepanopezizaceae</taxon>
        <taxon>Diplocarpon</taxon>
    </lineage>
</organism>
<keyword evidence="1" id="KW-0812">Transmembrane</keyword>
<evidence type="ECO:0000313" key="3">
    <source>
        <dbReference type="Proteomes" id="UP000242519"/>
    </source>
</evidence>
<gene>
    <name evidence="2" type="ORF">B2J93_6857</name>
</gene>
<name>A0A218YWY7_9HELO</name>
<accession>A0A218YWY7</accession>
<evidence type="ECO:0000313" key="2">
    <source>
        <dbReference type="EMBL" id="OWO99802.1"/>
    </source>
</evidence>
<sequence length="184" mass="19855">MDILKALKDCLTGSDSNFPQPTFATNLDTKSPPPSSEDDLANSMLQTILTTEKTGPALAAQLESLVHANSWTSCLAQRLLGGLVHALNSGAQMSGVMKEAFDRSSAVVEDFVREHPVLVTVVVTVVAIGILVLLVPWAVEALGFAELGPVEETWAAIWQSTFPDVTADSWFAFLQRLGMKWAKK</sequence>
<dbReference type="Proteomes" id="UP000242519">
    <property type="component" value="Unassembled WGS sequence"/>
</dbReference>
<dbReference type="Gene3D" id="6.10.110.10">
    <property type="match status" value="1"/>
</dbReference>
<feature type="transmembrane region" description="Helical" evidence="1">
    <location>
        <begin position="117"/>
        <end position="139"/>
    </location>
</feature>
<reference evidence="2 3" key="1">
    <citation type="submission" date="2017-04" db="EMBL/GenBank/DDBJ databases">
        <title>Draft genome sequence of Marssonina coronaria NL1: causal agent of apple blotch.</title>
        <authorList>
            <person name="Cheng Q."/>
        </authorList>
    </citation>
    <scope>NUCLEOTIDE SEQUENCE [LARGE SCALE GENOMIC DNA]</scope>
    <source>
        <strain evidence="2 3">NL1</strain>
    </source>
</reference>
<keyword evidence="3" id="KW-1185">Reference proteome</keyword>
<dbReference type="InterPro" id="IPR038213">
    <property type="entry name" value="IFI6/IFI27-like_sf"/>
</dbReference>
<evidence type="ECO:0000256" key="1">
    <source>
        <dbReference type="SAM" id="Phobius"/>
    </source>
</evidence>
<keyword evidence="1" id="KW-1133">Transmembrane helix</keyword>
<dbReference type="InParanoid" id="A0A218YWY7"/>